<accession>A0A246WT91</accession>
<sequence length="1326" mass="145530">MLLTLSDGGAYCRVVLEEIAPIGASLTMVTPGAGGDQGCMSMETVAGDERLPLLRLPKNSVSSVWTVNTGAKSIAVKAIGAGVPGLKPKSENATSRFYSQNAQEVLVQLQDLIVVNYGAVEIGEVEPPLSPTKLKKLEKLGMSISVDALPKDATLQIQLKNEYGQTASVKLALLPEARYSDSPTLQSLKIELASARKLAADERFMRTKAGEDGYLQSEEAGALRTLYDAALASLPNCGGGDSCDGMSKAQKATLSLVRADIDYRKFLLERRLTFWGGFRTLRPTTPQLELERIKSLRSRLEKANSEMEQLQFKTSDAAARLKELDGKKSYVLGQFKAEELTADVKTIDTNRWTQLKANNATARDFVTKEMTRVGQRMDALASQQDALGKQATSLAMNAAASATGMPVEVIAGVADGDLKKAVAAYVTSELANPGSALSVELKQFDDVMAEANKTFANLKNTYKEIGALKRDAELVAVSIREPSMERFMKVGELTYSRLSPEQAQKIDKIIDSQKPVQAWIQTAYQQFSANKKQLENYRNSLRTVAREMGDLPKAVNAEASTFFAQEFKRAKAEGDTAMQALMARTIDGVKDLQITGRQAEEALVTALKAYPNYISSVNTNLWYSLKARHPGINDGQLLSYFLNAANDTLSLSQVQREAYLKKTGMGLVADGTFVINVSGSLKTFDVNTQIIQLAKPINPSLIRLDAQAQIESLLSSVSVKASPDRLMSLVAASASEEGAGNFLSRFVNRNDSAKIWSKLKSLPPDFRNEVDKGVRYVAAASMAAPAVPRPEVPSVPDDPLIPSNSAQDQMQNQMAAMALNAAFPGAGTALQLAQTFGAMDANRQLNEQLSDQSQKLMSSYQELVRSSQDADFSEAISRKEYARATALADAAKAQLEQYNGAMDTILDTTQDIDARLRLYRPYFFYLAEMLRQRFDIFDRSLAMWSGATDSRGFFASKIATDPTLARLALDTEIHLFDWLNRDREATKTDPFLLFMHWQQLVQLAEDYCESHGCSPGDNRLGQIGTTSRVRAMENLAPPGTLQRFNQWKNSGSKQPFVFRVTLDPTSLREISEHRLNVRNLDWNAVPVTRNGRVAGSLLSVRHLGHSRIPYIDENGARGQIALREESMIPNSFMPSNRADTFDAAQLAVRFKDTTILSNLEGWGLYGAYELTIQASPAVKDVEDFEIELAYIYTDPENIDSERTFVSRSMATAIDACNTPETRGGAEAACRSIYFWSSNGCQGIPPSSSNRWLAADAGLEFLRVSQDDAKSSPMTLCKANAKVPPAKRAMDWQRATTQCSWMTAKADIEAMDRDGDAAKLQCKELAQ</sequence>
<evidence type="ECO:0000256" key="1">
    <source>
        <dbReference type="SAM" id="Coils"/>
    </source>
</evidence>
<protein>
    <submittedName>
        <fullName evidence="2">Uncharacterized protein</fullName>
    </submittedName>
</protein>
<evidence type="ECO:0000313" key="2">
    <source>
        <dbReference type="EMBL" id="OWY30135.1"/>
    </source>
</evidence>
<dbReference type="Proteomes" id="UP000197596">
    <property type="component" value="Unassembled WGS sequence"/>
</dbReference>
<name>A0A246WT91_9BURK</name>
<gene>
    <name evidence="2" type="ORF">CEJ42_05860</name>
</gene>
<reference evidence="2 3" key="1">
    <citation type="submission" date="2017-06" db="EMBL/GenBank/DDBJ databases">
        <title>Herbaspirillum phytohormonus sp. nov., isolated from the root nodule of Robinia pseudoacacia in lead-zinc mine.</title>
        <authorList>
            <person name="Fan M."/>
            <person name="Lin Y."/>
        </authorList>
    </citation>
    <scope>NUCLEOTIDE SEQUENCE [LARGE SCALE GENOMIC DNA]</scope>
    <source>
        <strain evidence="2 3">HZ10</strain>
    </source>
</reference>
<organism evidence="2 3">
    <name type="scientific">Herbaspirillum robiniae</name>
    <dbReference type="NCBI Taxonomy" id="2014887"/>
    <lineage>
        <taxon>Bacteria</taxon>
        <taxon>Pseudomonadati</taxon>
        <taxon>Pseudomonadota</taxon>
        <taxon>Betaproteobacteria</taxon>
        <taxon>Burkholderiales</taxon>
        <taxon>Oxalobacteraceae</taxon>
        <taxon>Herbaspirillum</taxon>
    </lineage>
</organism>
<keyword evidence="1" id="KW-0175">Coiled coil</keyword>
<feature type="coiled-coil region" evidence="1">
    <location>
        <begin position="290"/>
        <end position="320"/>
    </location>
</feature>
<evidence type="ECO:0000313" key="3">
    <source>
        <dbReference type="Proteomes" id="UP000197596"/>
    </source>
</evidence>
<comment type="caution">
    <text evidence="2">The sequence shown here is derived from an EMBL/GenBank/DDBJ whole genome shotgun (WGS) entry which is preliminary data.</text>
</comment>
<proteinExistence type="predicted"/>
<dbReference type="EMBL" id="NJGU01000003">
    <property type="protein sequence ID" value="OWY30135.1"/>
    <property type="molecule type" value="Genomic_DNA"/>
</dbReference>